<evidence type="ECO:0000313" key="1">
    <source>
        <dbReference type="EMBL" id="KGN62927.1"/>
    </source>
</evidence>
<dbReference type="InterPro" id="IPR004158">
    <property type="entry name" value="DUF247_pln"/>
</dbReference>
<gene>
    <name evidence="1" type="ORF">Csa_2G380070</name>
</gene>
<dbReference type="STRING" id="3659.A0A0A0LQ49"/>
<dbReference type="Pfam" id="PF03140">
    <property type="entry name" value="DUF247"/>
    <property type="match status" value="2"/>
</dbReference>
<dbReference type="Proteomes" id="UP000029981">
    <property type="component" value="Chromosome 2"/>
</dbReference>
<dbReference type="PANTHER" id="PTHR31170:SF20">
    <property type="entry name" value="DUF247 DOMAIN PROTEIN"/>
    <property type="match status" value="1"/>
</dbReference>
<dbReference type="PANTHER" id="PTHR31170">
    <property type="entry name" value="BNAC04G53230D PROTEIN"/>
    <property type="match status" value="1"/>
</dbReference>
<evidence type="ECO:0000313" key="2">
    <source>
        <dbReference type="Proteomes" id="UP000029981"/>
    </source>
</evidence>
<dbReference type="EMBL" id="CM002923">
    <property type="protein sequence ID" value="KGN62927.1"/>
    <property type="molecule type" value="Genomic_DNA"/>
</dbReference>
<reference evidence="1 2" key="1">
    <citation type="journal article" date="2009" name="Nat. Genet.">
        <title>The genome of the cucumber, Cucumis sativus L.</title>
        <authorList>
            <person name="Huang S."/>
            <person name="Li R."/>
            <person name="Zhang Z."/>
            <person name="Li L."/>
            <person name="Gu X."/>
            <person name="Fan W."/>
            <person name="Lucas W.J."/>
            <person name="Wang X."/>
            <person name="Xie B."/>
            <person name="Ni P."/>
            <person name="Ren Y."/>
            <person name="Zhu H."/>
            <person name="Li J."/>
            <person name="Lin K."/>
            <person name="Jin W."/>
            <person name="Fei Z."/>
            <person name="Li G."/>
            <person name="Staub J."/>
            <person name="Kilian A."/>
            <person name="van der Vossen E.A."/>
            <person name="Wu Y."/>
            <person name="Guo J."/>
            <person name="He J."/>
            <person name="Jia Z."/>
            <person name="Ren Y."/>
            <person name="Tian G."/>
            <person name="Lu Y."/>
            <person name="Ruan J."/>
            <person name="Qian W."/>
            <person name="Wang M."/>
            <person name="Huang Q."/>
            <person name="Li B."/>
            <person name="Xuan Z."/>
            <person name="Cao J."/>
            <person name="Asan"/>
            <person name="Wu Z."/>
            <person name="Zhang J."/>
            <person name="Cai Q."/>
            <person name="Bai Y."/>
            <person name="Zhao B."/>
            <person name="Han Y."/>
            <person name="Li Y."/>
            <person name="Li X."/>
            <person name="Wang S."/>
            <person name="Shi Q."/>
            <person name="Liu S."/>
            <person name="Cho W.K."/>
            <person name="Kim J.Y."/>
            <person name="Xu Y."/>
            <person name="Heller-Uszynska K."/>
            <person name="Miao H."/>
            <person name="Cheng Z."/>
            <person name="Zhang S."/>
            <person name="Wu J."/>
            <person name="Yang Y."/>
            <person name="Kang H."/>
            <person name="Li M."/>
            <person name="Liang H."/>
            <person name="Ren X."/>
            <person name="Shi Z."/>
            <person name="Wen M."/>
            <person name="Jian M."/>
            <person name="Yang H."/>
            <person name="Zhang G."/>
            <person name="Yang Z."/>
            <person name="Chen R."/>
            <person name="Liu S."/>
            <person name="Li J."/>
            <person name="Ma L."/>
            <person name="Liu H."/>
            <person name="Zhou Y."/>
            <person name="Zhao J."/>
            <person name="Fang X."/>
            <person name="Li G."/>
            <person name="Fang L."/>
            <person name="Li Y."/>
            <person name="Liu D."/>
            <person name="Zheng H."/>
            <person name="Zhang Y."/>
            <person name="Qin N."/>
            <person name="Li Z."/>
            <person name="Yang G."/>
            <person name="Yang S."/>
            <person name="Bolund L."/>
            <person name="Kristiansen K."/>
            <person name="Zheng H."/>
            <person name="Li S."/>
            <person name="Zhang X."/>
            <person name="Yang H."/>
            <person name="Wang J."/>
            <person name="Sun R."/>
            <person name="Zhang B."/>
            <person name="Jiang S."/>
            <person name="Wang J."/>
            <person name="Du Y."/>
            <person name="Li S."/>
        </authorList>
    </citation>
    <scope>NUCLEOTIDE SEQUENCE [LARGE SCALE GENOMIC DNA]</scope>
    <source>
        <strain evidence="2">cv. 9930</strain>
    </source>
</reference>
<keyword evidence="2" id="KW-1185">Reference proteome</keyword>
<protein>
    <submittedName>
        <fullName evidence="1">Uncharacterized protein</fullName>
    </submittedName>
</protein>
<organism evidence="1 2">
    <name type="scientific">Cucumis sativus</name>
    <name type="common">Cucumber</name>
    <dbReference type="NCBI Taxonomy" id="3659"/>
    <lineage>
        <taxon>Eukaryota</taxon>
        <taxon>Viridiplantae</taxon>
        <taxon>Streptophyta</taxon>
        <taxon>Embryophyta</taxon>
        <taxon>Tracheophyta</taxon>
        <taxon>Spermatophyta</taxon>
        <taxon>Magnoliopsida</taxon>
        <taxon>eudicotyledons</taxon>
        <taxon>Gunneridae</taxon>
        <taxon>Pentapetalae</taxon>
        <taxon>rosids</taxon>
        <taxon>fabids</taxon>
        <taxon>Cucurbitales</taxon>
        <taxon>Cucurbitaceae</taxon>
        <taxon>Benincaseae</taxon>
        <taxon>Cucumis</taxon>
    </lineage>
</organism>
<proteinExistence type="predicted"/>
<reference evidence="1 2" key="4">
    <citation type="journal article" date="2011" name="BMC Genomics">
        <title>RNA-Seq improves annotation of protein-coding genes in the cucumber genome.</title>
        <authorList>
            <person name="Li Z."/>
            <person name="Zhang Z."/>
            <person name="Yan P."/>
            <person name="Huang S."/>
            <person name="Fei Z."/>
            <person name="Lin K."/>
        </authorList>
    </citation>
    <scope>NUCLEOTIDE SEQUENCE [LARGE SCALE GENOMIC DNA]</scope>
    <source>
        <strain evidence="2">cv. 9930</strain>
    </source>
</reference>
<name>A0A0A0LQ49_CUCSA</name>
<accession>A0A0A0LQ49</accession>
<reference evidence="1 2" key="2">
    <citation type="journal article" date="2009" name="PLoS ONE">
        <title>An integrated genetic and cytogenetic map of the cucumber genome.</title>
        <authorList>
            <person name="Ren Y."/>
            <person name="Zhang Z."/>
            <person name="Liu J."/>
            <person name="Staub J.E."/>
            <person name="Han Y."/>
            <person name="Cheng Z."/>
            <person name="Li X."/>
            <person name="Lu J."/>
            <person name="Miao H."/>
            <person name="Kang H."/>
            <person name="Xie B."/>
            <person name="Gu X."/>
            <person name="Wang X."/>
            <person name="Du Y."/>
            <person name="Jin W."/>
            <person name="Huang S."/>
        </authorList>
    </citation>
    <scope>NUCLEOTIDE SEQUENCE [LARGE SCALE GENOMIC DNA]</scope>
    <source>
        <strain evidence="2">cv. 9930</strain>
    </source>
</reference>
<sequence length="309" mass="36375">MQYLQNFQIIMPNELDSLYVPQVISIGPFHHGSKDLNVTERYKFQGLRNFLRRLNDHKEKSLEELTKIAQLSWVEEACGCYIYPIDMDDHEFVKMMCVDGIIPDVYFDLIKLENQLPFFLLQRLFELIPKENNLKSLIPNNEFSTISFLELTFQFLHLGCAENYVQLGERIVWSKFDPKHLVDFLKLYYISSSADECREDKKIRILSFSYSCCRYLNMTNKETSEKKKVHAENGEKQRTHSIFKRTYSPKYWTKGKNNLLSRAGLCFGRNKTKHEENMWIPPSITEISKVGVIVKKAKKSPFITNNLQK</sequence>
<reference evidence="1 2" key="3">
    <citation type="journal article" date="2010" name="BMC Genomics">
        <title>Transcriptome sequencing and comparative analysis of cucumber flowers with different sex types.</title>
        <authorList>
            <person name="Guo S."/>
            <person name="Zheng Y."/>
            <person name="Joung J.G."/>
            <person name="Liu S."/>
            <person name="Zhang Z."/>
            <person name="Crasta O.R."/>
            <person name="Sobral B.W."/>
            <person name="Xu Y."/>
            <person name="Huang S."/>
            <person name="Fei Z."/>
        </authorList>
    </citation>
    <scope>NUCLEOTIDE SEQUENCE [LARGE SCALE GENOMIC DNA]</scope>
    <source>
        <strain evidence="2">cv. 9930</strain>
    </source>
</reference>
<dbReference type="Gramene" id="KGN62927">
    <property type="protein sequence ID" value="KGN62927"/>
    <property type="gene ID" value="Csa_2G380070"/>
</dbReference>
<dbReference type="AlphaFoldDB" id="A0A0A0LQ49"/>